<dbReference type="GO" id="GO:0005634">
    <property type="term" value="C:nucleus"/>
    <property type="evidence" value="ECO:0007669"/>
    <property type="project" value="UniProtKB-SubCell"/>
</dbReference>
<feature type="domain" description="PAS" evidence="11">
    <location>
        <begin position="74"/>
        <end position="146"/>
    </location>
</feature>
<accession>A0A8T2NFG9</accession>
<dbReference type="PROSITE" id="PS50888">
    <property type="entry name" value="BHLH"/>
    <property type="match status" value="1"/>
</dbReference>
<dbReference type="GO" id="GO:0030154">
    <property type="term" value="P:cell differentiation"/>
    <property type="evidence" value="ECO:0007669"/>
    <property type="project" value="UniProtKB-KW"/>
</dbReference>
<evidence type="ECO:0008006" key="15">
    <source>
        <dbReference type="Google" id="ProtNLM"/>
    </source>
</evidence>
<comment type="subcellular location">
    <subcellularLocation>
        <location evidence="1">Nucleus</location>
    </subcellularLocation>
</comment>
<organism evidence="13 14">
    <name type="scientific">Albula glossodonta</name>
    <name type="common">roundjaw bonefish</name>
    <dbReference type="NCBI Taxonomy" id="121402"/>
    <lineage>
        <taxon>Eukaryota</taxon>
        <taxon>Metazoa</taxon>
        <taxon>Chordata</taxon>
        <taxon>Craniata</taxon>
        <taxon>Vertebrata</taxon>
        <taxon>Euteleostomi</taxon>
        <taxon>Actinopterygii</taxon>
        <taxon>Neopterygii</taxon>
        <taxon>Teleostei</taxon>
        <taxon>Albuliformes</taxon>
        <taxon>Albulidae</taxon>
        <taxon>Albula</taxon>
    </lineage>
</organism>
<keyword evidence="7" id="KW-0010">Activator</keyword>
<keyword evidence="2" id="KW-0677">Repeat</keyword>
<dbReference type="CDD" id="cd00130">
    <property type="entry name" value="PAS"/>
    <property type="match status" value="2"/>
</dbReference>
<dbReference type="GO" id="GO:0046983">
    <property type="term" value="F:protein dimerization activity"/>
    <property type="evidence" value="ECO:0007669"/>
    <property type="project" value="InterPro"/>
</dbReference>
<name>A0A8T2NFG9_9TELE</name>
<keyword evidence="9" id="KW-0539">Nucleus</keyword>
<proteinExistence type="predicted"/>
<dbReference type="CDD" id="cd19697">
    <property type="entry name" value="bHLH-PAS_NPAS4_PASD10"/>
    <property type="match status" value="1"/>
</dbReference>
<dbReference type="InterPro" id="IPR000014">
    <property type="entry name" value="PAS"/>
</dbReference>
<feature type="compositionally biased region" description="Low complexity" evidence="10">
    <location>
        <begin position="428"/>
        <end position="458"/>
    </location>
</feature>
<reference evidence="13" key="1">
    <citation type="thesis" date="2021" institute="BYU ScholarsArchive" country="Provo, UT, USA">
        <title>Applications of and Algorithms for Genome Assembly and Genomic Analyses with an Emphasis on Marine Teleosts.</title>
        <authorList>
            <person name="Pickett B.D."/>
        </authorList>
    </citation>
    <scope>NUCLEOTIDE SEQUENCE</scope>
    <source>
        <strain evidence="13">HI-2016</strain>
    </source>
</reference>
<keyword evidence="3" id="KW-0221">Differentiation</keyword>
<evidence type="ECO:0000256" key="4">
    <source>
        <dbReference type="ARBA" id="ARBA00022902"/>
    </source>
</evidence>
<evidence type="ECO:0000313" key="13">
    <source>
        <dbReference type="EMBL" id="KAG9339009.1"/>
    </source>
</evidence>
<evidence type="ECO:0000256" key="5">
    <source>
        <dbReference type="ARBA" id="ARBA00023015"/>
    </source>
</evidence>
<dbReference type="InterPro" id="IPR011598">
    <property type="entry name" value="bHLH_dom"/>
</dbReference>
<evidence type="ECO:0000256" key="3">
    <source>
        <dbReference type="ARBA" id="ARBA00022782"/>
    </source>
</evidence>
<dbReference type="Pfam" id="PF23183">
    <property type="entry name" value="bHLH_NPAS4"/>
    <property type="match status" value="1"/>
</dbReference>
<evidence type="ECO:0000256" key="8">
    <source>
        <dbReference type="ARBA" id="ARBA00023163"/>
    </source>
</evidence>
<dbReference type="OrthoDB" id="9978016at2759"/>
<evidence type="ECO:0000256" key="2">
    <source>
        <dbReference type="ARBA" id="ARBA00022737"/>
    </source>
</evidence>
<dbReference type="Gene3D" id="3.30.450.20">
    <property type="entry name" value="PAS domain"/>
    <property type="match status" value="2"/>
</dbReference>
<evidence type="ECO:0000256" key="1">
    <source>
        <dbReference type="ARBA" id="ARBA00004123"/>
    </source>
</evidence>
<dbReference type="SUPFAM" id="SSF55785">
    <property type="entry name" value="PYP-like sensor domain (PAS domain)"/>
    <property type="match status" value="2"/>
</dbReference>
<dbReference type="PANTHER" id="PTHR23043">
    <property type="entry name" value="HYPOXIA-INDUCIBLE FACTOR 1 ALPHA"/>
    <property type="match status" value="1"/>
</dbReference>
<dbReference type="GO" id="GO:0007399">
    <property type="term" value="P:nervous system development"/>
    <property type="evidence" value="ECO:0007669"/>
    <property type="project" value="UniProtKB-KW"/>
</dbReference>
<keyword evidence="6" id="KW-0238">DNA-binding</keyword>
<dbReference type="SMART" id="SM00091">
    <property type="entry name" value="PAS"/>
    <property type="match status" value="2"/>
</dbReference>
<dbReference type="InterPro" id="IPR035965">
    <property type="entry name" value="PAS-like_dom_sf"/>
</dbReference>
<evidence type="ECO:0000259" key="11">
    <source>
        <dbReference type="PROSITE" id="PS50112"/>
    </source>
</evidence>
<dbReference type="AlphaFoldDB" id="A0A8T2NFG9"/>
<evidence type="ECO:0000256" key="9">
    <source>
        <dbReference type="ARBA" id="ARBA00023242"/>
    </source>
</evidence>
<keyword evidence="8" id="KW-0804">Transcription</keyword>
<keyword evidence="4" id="KW-0524">Neurogenesis</keyword>
<sequence>MYRSTKGASKARRDQINAEIRNLKDLLPISEADKARLSYLHIMSLACMYTRKSVFFSQETETTGAGVESTRFMSFHELSQLVHDMPGFLLMVTSEGKLLYLSDSVTEHLGHSMVDLVAQGDSIYDIIDPTDHFVMRSNLAPATTPETDRLFRCRFNTSKSVRRQSAGSKLALVRAHCLSAAGGSSSYWTSNPVWLCFCSPLEGQASSSPVAQPAALPPPPADHAWFLAGFHSRHSQDMRVQEADDSVIVYLGYDVDALSSRSWYSLLHPQDLPHASAQHCSLLREGGEGRAEMVVRVETQDLSFTWLYMVLHLDTGENLIACRSYVVSESEAWSVRQQLCTEQTQLALVLSASASYQDSLGLQSPDTLSSPDQVFTPSSSGLSGQSFDFSAAASSLSSSEELGGAAAAESMQLEGPRSSLSSLEEEGFPQQGQQPPQPGESAVAPPSVTPPTTTSTSAELDFLFPPPSHLPLPPFNMPHPPQPVKDECACVCSTPPSAHAPRVGVSFTMGLGPLFNLSPTPSASAPTATRKAPPPTTVTMPLLASAWRPQLHLSLEPPSNCSRSGRGKYPVYEKLPPTPETPTGGVYEGDGGALLALPELQGPLYVELPPQGPFCCPLEGLLTPESSPAERPEVQPLCPKREGRSEVEIETERERERVEILNLAQHISYLADWFSPKLNTPSSIPAPLPEAPPAEQDPASPLGELYPVKPWRGGSTDTPVSRFPDNGSLFEENLLESLLLDLLSDSIPLPPPLPSSPSTPPPPNPPTPVCWCPPPPQLEVGSLVGISHLCSVQSTHCNCVGVGGALATVSAEEEAAEDSPPIPESLAAALTVAPAAPSILTCGQQPLPGEPVAVETEPMSGAGAPVAPVPGHQPELHQLQRDPSPQHFLPDRNGSGSSF</sequence>
<feature type="region of interest" description="Disordered" evidence="10">
    <location>
        <begin position="360"/>
        <end position="381"/>
    </location>
</feature>
<keyword evidence="5" id="KW-0805">Transcription regulation</keyword>
<dbReference type="GO" id="GO:0000977">
    <property type="term" value="F:RNA polymerase II transcription regulatory region sequence-specific DNA binding"/>
    <property type="evidence" value="ECO:0007669"/>
    <property type="project" value="TreeGrafter"/>
</dbReference>
<dbReference type="PROSITE" id="PS50112">
    <property type="entry name" value="PAS"/>
    <property type="match status" value="1"/>
</dbReference>
<dbReference type="PANTHER" id="PTHR23043:SF24">
    <property type="entry name" value="NEURONAL PAS DOMAIN-CONTAINING PROTEIN 4"/>
    <property type="match status" value="1"/>
</dbReference>
<evidence type="ECO:0000256" key="6">
    <source>
        <dbReference type="ARBA" id="ARBA00023125"/>
    </source>
</evidence>
<gene>
    <name evidence="13" type="ORF">JZ751_024408</name>
</gene>
<evidence type="ECO:0000256" key="10">
    <source>
        <dbReference type="SAM" id="MobiDB-lite"/>
    </source>
</evidence>
<feature type="domain" description="BHLH" evidence="12">
    <location>
        <begin position="1"/>
        <end position="53"/>
    </location>
</feature>
<dbReference type="Proteomes" id="UP000824540">
    <property type="component" value="Unassembled WGS sequence"/>
</dbReference>
<dbReference type="Pfam" id="PF14598">
    <property type="entry name" value="PAS_11"/>
    <property type="match status" value="1"/>
</dbReference>
<feature type="region of interest" description="Disordered" evidence="10">
    <location>
        <begin position="684"/>
        <end position="722"/>
    </location>
</feature>
<evidence type="ECO:0000313" key="14">
    <source>
        <dbReference type="Proteomes" id="UP000824540"/>
    </source>
</evidence>
<dbReference type="GO" id="GO:0000981">
    <property type="term" value="F:DNA-binding transcription factor activity, RNA polymerase II-specific"/>
    <property type="evidence" value="ECO:0007669"/>
    <property type="project" value="TreeGrafter"/>
</dbReference>
<evidence type="ECO:0000259" key="12">
    <source>
        <dbReference type="PROSITE" id="PS50888"/>
    </source>
</evidence>
<comment type="caution">
    <text evidence="13">The sequence shown here is derived from an EMBL/GenBank/DDBJ whole genome shotgun (WGS) entry which is preliminary data.</text>
</comment>
<protein>
    <recommendedName>
        <fullName evidence="15">Neuronal PAS domain-containing protein 4</fullName>
    </recommendedName>
</protein>
<dbReference type="InterPro" id="IPR056192">
    <property type="entry name" value="bHLH_NPAS4"/>
</dbReference>
<evidence type="ECO:0000256" key="7">
    <source>
        <dbReference type="ARBA" id="ARBA00023159"/>
    </source>
</evidence>
<feature type="region of interest" description="Disordered" evidence="10">
    <location>
        <begin position="843"/>
        <end position="899"/>
    </location>
</feature>
<keyword evidence="14" id="KW-1185">Reference proteome</keyword>
<dbReference type="EMBL" id="JAFBMS010000060">
    <property type="protein sequence ID" value="KAG9339009.1"/>
    <property type="molecule type" value="Genomic_DNA"/>
</dbReference>
<feature type="region of interest" description="Disordered" evidence="10">
    <location>
        <begin position="403"/>
        <end position="465"/>
    </location>
</feature>